<comment type="pathway">
    <text evidence="1">Metabolic intermediate biosynthesis; acetyl-CoA biosynthesis; acetyl-CoA from acetate: step 2/2.</text>
</comment>
<feature type="domain" description="Phosphate acetyl/butaryl transferase" evidence="7">
    <location>
        <begin position="382"/>
        <end position="697"/>
    </location>
</feature>
<evidence type="ECO:0000256" key="2">
    <source>
        <dbReference type="ARBA" id="ARBA00012707"/>
    </source>
</evidence>
<dbReference type="GO" id="GO:0008959">
    <property type="term" value="F:phosphate acetyltransferase activity"/>
    <property type="evidence" value="ECO:0007669"/>
    <property type="project" value="UniProtKB-EC"/>
</dbReference>
<keyword evidence="9" id="KW-1185">Reference proteome</keyword>
<reference evidence="8 9" key="2">
    <citation type="submission" date="2019-05" db="EMBL/GenBank/DDBJ databases">
        <title>Genome evolution of the obligate endosymbiont Buchnera aphidicola.</title>
        <authorList>
            <person name="Moran N.A."/>
        </authorList>
    </citation>
    <scope>NUCLEOTIDE SEQUENCE [LARGE SCALE GENOMIC DNA]</scope>
    <source>
        <strain evidence="8 9">Tca</strain>
    </source>
</reference>
<reference evidence="8 9" key="1">
    <citation type="submission" date="2018-12" db="EMBL/GenBank/DDBJ databases">
        <authorList>
            <person name="Chong R.A."/>
        </authorList>
    </citation>
    <scope>NUCLEOTIDE SEQUENCE [LARGE SCALE GENOMIC DNA]</scope>
    <source>
        <strain evidence="8 9">Tca</strain>
    </source>
</reference>
<accession>A0A4D6YC62</accession>
<dbReference type="InterPro" id="IPR042113">
    <property type="entry name" value="P_AcTrfase_dom1"/>
</dbReference>
<dbReference type="InterPro" id="IPR042112">
    <property type="entry name" value="P_AcTrfase_dom2"/>
</dbReference>
<dbReference type="AlphaFoldDB" id="A0A4D6YC62"/>
<dbReference type="SUPFAM" id="SSF53659">
    <property type="entry name" value="Isocitrate/Isopropylmalate dehydrogenase-like"/>
    <property type="match status" value="1"/>
</dbReference>
<dbReference type="InterPro" id="IPR002505">
    <property type="entry name" value="PTA_PTB"/>
</dbReference>
<dbReference type="EMBL" id="CP034852">
    <property type="protein sequence ID" value="QCI26692.1"/>
    <property type="molecule type" value="Genomic_DNA"/>
</dbReference>
<organism evidence="8 9">
    <name type="scientific">Buchnera aphidicola</name>
    <name type="common">Thelaxes californica</name>
    <dbReference type="NCBI Taxonomy" id="1315998"/>
    <lineage>
        <taxon>Bacteria</taxon>
        <taxon>Pseudomonadati</taxon>
        <taxon>Pseudomonadota</taxon>
        <taxon>Gammaproteobacteria</taxon>
        <taxon>Enterobacterales</taxon>
        <taxon>Erwiniaceae</taxon>
        <taxon>Buchnera</taxon>
    </lineage>
</organism>
<keyword evidence="5 8" id="KW-0012">Acyltransferase</keyword>
<evidence type="ECO:0000256" key="1">
    <source>
        <dbReference type="ARBA" id="ARBA00004989"/>
    </source>
</evidence>
<evidence type="ECO:0000256" key="5">
    <source>
        <dbReference type="ARBA" id="ARBA00023315"/>
    </source>
</evidence>
<dbReference type="NCBIfam" id="NF007233">
    <property type="entry name" value="PRK09653.1"/>
    <property type="match status" value="1"/>
</dbReference>
<dbReference type="InterPro" id="IPR050500">
    <property type="entry name" value="Phos_Acetyltrans/Butyryltrans"/>
</dbReference>
<dbReference type="EC" id="2.3.1.8" evidence="2"/>
<protein>
    <recommendedName>
        <fullName evidence="3">Phosphate acetyltransferase</fullName>
        <ecNumber evidence="2">2.3.1.8</ecNumber>
    </recommendedName>
    <alternativeName>
        <fullName evidence="6">Phosphotransacetylase</fullName>
    </alternativeName>
</protein>
<evidence type="ECO:0000256" key="3">
    <source>
        <dbReference type="ARBA" id="ARBA00021528"/>
    </source>
</evidence>
<evidence type="ECO:0000313" key="8">
    <source>
        <dbReference type="EMBL" id="QCI26692.1"/>
    </source>
</evidence>
<dbReference type="InterPro" id="IPR004614">
    <property type="entry name" value="P_AcTrfase"/>
</dbReference>
<evidence type="ECO:0000259" key="7">
    <source>
        <dbReference type="Pfam" id="PF01515"/>
    </source>
</evidence>
<name>A0A4D6YC62_9GAMM</name>
<dbReference type="Pfam" id="PF01515">
    <property type="entry name" value="PTA_PTB"/>
    <property type="match status" value="1"/>
</dbReference>
<dbReference type="Proteomes" id="UP000298782">
    <property type="component" value="Chromosome"/>
</dbReference>
<sequence>MSCPILLFPLDDYVGIDTVSLTILKKISQQQISCDFFYCLKKKKLNDISCVNIKDIFNSLHLNISHIYPMIISESDASLINHIQLMHVVDQFVEQYFLKSSKNVQLNFIKGLSINKKNFLFSLHFNTFLAKRLNAKVIILYNSDRLIQLKNYQKNILNIIKSNFIIDNIDVIGIIFNTSRKNIFSLTKYNKKILKYNLLQNISINEKDSKLTILGYMNYENFLSQILISELFFYLQAKRIGTYVNINFYINKVVLLNHYSHNDMHNILLIFDNISIKDILLTLSNYKKKKNVALLITNYTQDLHEIYEKIVLQFGNYISIFYVSCSFIQVLKKLRLFKSSIYFKNIKDIDNILNFINTKIKINFLNVQKSIKKNIINPYFFQFQIKQNAKKNHKSIILPEGSNLFILKAASICSNLKIAKIILLGNSEKILNKMKVHKIIMNKYIQIVDPKYIKEKYISLLYSLRKNKGMTKLLAQKEINNNIILSMLMLKSDYSDGVVAGIEHKTSEIIRPAFQIIKCKQEFSLISSCFFMLLNNNVLMYADCAININPSYQQLAEIAIQSYETAIKFQIKPKIAMLSYITGINNSEDINVLKVINATKLVKNIRPEILIDGPIQYDAAISREVSQIKCPSSPLKGEANVFIFPDLNTANIVYKAVQRSSKAICIGPILQGIQKPVNDLSRGASVEDILYTIMLTVLQS</sequence>
<dbReference type="PANTHER" id="PTHR43356">
    <property type="entry name" value="PHOSPHATE ACETYLTRANSFERASE"/>
    <property type="match status" value="1"/>
</dbReference>
<proteinExistence type="predicted"/>
<dbReference type="RefSeq" id="WP_158353265.1">
    <property type="nucleotide sequence ID" value="NZ_CP034852.1"/>
</dbReference>
<gene>
    <name evidence="8" type="ORF">D9V80_00725</name>
</gene>
<dbReference type="OrthoDB" id="9808984at2"/>
<evidence type="ECO:0000313" key="9">
    <source>
        <dbReference type="Proteomes" id="UP000298782"/>
    </source>
</evidence>
<keyword evidence="4 8" id="KW-0808">Transferase</keyword>
<dbReference type="Gene3D" id="3.40.50.10750">
    <property type="entry name" value="Isocitrate/Isopropylmalate dehydrogenase-like"/>
    <property type="match status" value="1"/>
</dbReference>
<dbReference type="PANTHER" id="PTHR43356:SF3">
    <property type="entry name" value="PHOSPHATE ACETYLTRANSFERASE"/>
    <property type="match status" value="1"/>
</dbReference>
<dbReference type="Gene3D" id="3.40.50.10950">
    <property type="match status" value="1"/>
</dbReference>
<dbReference type="NCBIfam" id="TIGR00651">
    <property type="entry name" value="pta"/>
    <property type="match status" value="1"/>
</dbReference>
<evidence type="ECO:0000256" key="6">
    <source>
        <dbReference type="ARBA" id="ARBA00031108"/>
    </source>
</evidence>
<dbReference type="NCBIfam" id="NF004167">
    <property type="entry name" value="PRK05632.1"/>
    <property type="match status" value="1"/>
</dbReference>
<evidence type="ECO:0000256" key="4">
    <source>
        <dbReference type="ARBA" id="ARBA00022679"/>
    </source>
</evidence>